<protein>
    <submittedName>
        <fullName evidence="1">Uncharacterized protein</fullName>
    </submittedName>
</protein>
<comment type="caution">
    <text evidence="1">The sequence shown here is derived from an EMBL/GenBank/DDBJ whole genome shotgun (WGS) entry which is preliminary data.</text>
</comment>
<name>A0A558AG74_9PSEU</name>
<dbReference type="RefSeq" id="WP_144636978.1">
    <property type="nucleotide sequence ID" value="NZ_BNAX01000005.1"/>
</dbReference>
<dbReference type="EMBL" id="VJZA01000012">
    <property type="protein sequence ID" value="TVT23254.1"/>
    <property type="molecule type" value="Genomic_DNA"/>
</dbReference>
<proteinExistence type="predicted"/>
<organism evidence="1 2">
    <name type="scientific">Amycolatopsis acidiphila</name>
    <dbReference type="NCBI Taxonomy" id="715473"/>
    <lineage>
        <taxon>Bacteria</taxon>
        <taxon>Bacillati</taxon>
        <taxon>Actinomycetota</taxon>
        <taxon>Actinomycetes</taxon>
        <taxon>Pseudonocardiales</taxon>
        <taxon>Pseudonocardiaceae</taxon>
        <taxon>Amycolatopsis</taxon>
    </lineage>
</organism>
<sequence>MAQKLLSRADEREALRESFVDERGLRAEQDQVSPNVLHGWVQCATARFADARCGTATCSPTRCAPEAGRLVRGPAAQPPYGRVMISSRWPFGSAQ</sequence>
<reference evidence="1 2" key="1">
    <citation type="submission" date="2019-07" db="EMBL/GenBank/DDBJ databases">
        <title>New species of Amycolatopsis and Streptomyces.</title>
        <authorList>
            <person name="Duangmal K."/>
            <person name="Teo W.F.A."/>
            <person name="Lipun K."/>
        </authorList>
    </citation>
    <scope>NUCLEOTIDE SEQUENCE [LARGE SCALE GENOMIC DNA]</scope>
    <source>
        <strain evidence="1 2">JCM 30562</strain>
    </source>
</reference>
<gene>
    <name evidence="1" type="ORF">FNH06_10160</name>
</gene>
<accession>A0A558AG74</accession>
<evidence type="ECO:0000313" key="1">
    <source>
        <dbReference type="EMBL" id="TVT23254.1"/>
    </source>
</evidence>
<dbReference type="Proteomes" id="UP000318578">
    <property type="component" value="Unassembled WGS sequence"/>
</dbReference>
<evidence type="ECO:0000313" key="2">
    <source>
        <dbReference type="Proteomes" id="UP000318578"/>
    </source>
</evidence>
<keyword evidence="2" id="KW-1185">Reference proteome</keyword>
<dbReference type="AlphaFoldDB" id="A0A558AG74"/>